<keyword evidence="2" id="KW-1185">Reference proteome</keyword>
<comment type="caution">
    <text evidence="1">The sequence shown here is derived from an EMBL/GenBank/DDBJ whole genome shotgun (WGS) entry which is preliminary data.</text>
</comment>
<evidence type="ECO:0000313" key="2">
    <source>
        <dbReference type="Proteomes" id="UP000789525"/>
    </source>
</evidence>
<reference evidence="1" key="1">
    <citation type="submission" date="2021-06" db="EMBL/GenBank/DDBJ databases">
        <authorList>
            <person name="Kallberg Y."/>
            <person name="Tangrot J."/>
            <person name="Rosling A."/>
        </authorList>
    </citation>
    <scope>NUCLEOTIDE SEQUENCE</scope>
    <source>
        <strain evidence="1">CL356</strain>
    </source>
</reference>
<accession>A0ACA9LQY9</accession>
<organism evidence="1 2">
    <name type="scientific">Acaulospora colombiana</name>
    <dbReference type="NCBI Taxonomy" id="27376"/>
    <lineage>
        <taxon>Eukaryota</taxon>
        <taxon>Fungi</taxon>
        <taxon>Fungi incertae sedis</taxon>
        <taxon>Mucoromycota</taxon>
        <taxon>Glomeromycotina</taxon>
        <taxon>Glomeromycetes</taxon>
        <taxon>Diversisporales</taxon>
        <taxon>Acaulosporaceae</taxon>
        <taxon>Acaulospora</taxon>
    </lineage>
</organism>
<sequence length="53" mass="5638">MNIRPCDLSCSLNSKSCPVISFVQGDAANGGVPQGYFPHLPVNPSDACIIQYL</sequence>
<proteinExistence type="predicted"/>
<gene>
    <name evidence="1" type="ORF">ACOLOM_LOCUS4463</name>
</gene>
<protein>
    <submittedName>
        <fullName evidence="1">17641_t:CDS:1</fullName>
    </submittedName>
</protein>
<name>A0ACA9LQY9_9GLOM</name>
<evidence type="ECO:0000313" key="1">
    <source>
        <dbReference type="EMBL" id="CAG8540648.1"/>
    </source>
</evidence>
<dbReference type="Proteomes" id="UP000789525">
    <property type="component" value="Unassembled WGS sequence"/>
</dbReference>
<dbReference type="EMBL" id="CAJVPT010007343">
    <property type="protein sequence ID" value="CAG8540648.1"/>
    <property type="molecule type" value="Genomic_DNA"/>
</dbReference>